<dbReference type="GO" id="GO:0004803">
    <property type="term" value="F:transposase activity"/>
    <property type="evidence" value="ECO:0007669"/>
    <property type="project" value="InterPro"/>
</dbReference>
<dbReference type="GO" id="GO:0003677">
    <property type="term" value="F:DNA binding"/>
    <property type="evidence" value="ECO:0007669"/>
    <property type="project" value="InterPro"/>
</dbReference>
<sequence>MSDGWKSDEKALAGKLHVVSKRYTQRIERHNLYCLPSPSCEESTLAVIGPTPGIVISRCPVSS</sequence>
<comment type="caution">
    <text evidence="1">The sequence shown here is derived from an EMBL/GenBank/DDBJ whole genome shotgun (WGS) entry which is preliminary data.</text>
</comment>
<proteinExistence type="predicted"/>
<name>A0A2D0LC40_9GAMM</name>
<evidence type="ECO:0000313" key="2">
    <source>
        <dbReference type="Proteomes" id="UP000221101"/>
    </source>
</evidence>
<keyword evidence="2" id="KW-1185">Reference proteome</keyword>
<dbReference type="Proteomes" id="UP000221101">
    <property type="component" value="Unassembled WGS sequence"/>
</dbReference>
<protein>
    <submittedName>
        <fullName evidence="1">Transposase</fullName>
    </submittedName>
</protein>
<dbReference type="AlphaFoldDB" id="A0A2D0LC40"/>
<accession>A0A2D0LC40</accession>
<dbReference type="EMBL" id="NJCX01000012">
    <property type="protein sequence ID" value="PHM73274.1"/>
    <property type="molecule type" value="Genomic_DNA"/>
</dbReference>
<dbReference type="GO" id="GO:0006313">
    <property type="term" value="P:DNA transposition"/>
    <property type="evidence" value="ECO:0007669"/>
    <property type="project" value="InterPro"/>
</dbReference>
<evidence type="ECO:0000313" key="1">
    <source>
        <dbReference type="EMBL" id="PHM73274.1"/>
    </source>
</evidence>
<dbReference type="InterPro" id="IPR005063">
    <property type="entry name" value="Transposase_27"/>
</dbReference>
<dbReference type="Pfam" id="PF03400">
    <property type="entry name" value="DDE_Tnp_IS1"/>
    <property type="match status" value="1"/>
</dbReference>
<organism evidence="1 2">
    <name type="scientific">Xenorhabdus kozodoii</name>
    <dbReference type="NCBI Taxonomy" id="351676"/>
    <lineage>
        <taxon>Bacteria</taxon>
        <taxon>Pseudomonadati</taxon>
        <taxon>Pseudomonadota</taxon>
        <taxon>Gammaproteobacteria</taxon>
        <taxon>Enterobacterales</taxon>
        <taxon>Morganellaceae</taxon>
        <taxon>Xenorhabdus</taxon>
    </lineage>
</organism>
<reference evidence="1 2" key="1">
    <citation type="journal article" date="2017" name="Nat. Microbiol.">
        <title>Natural product diversity associated with the nematode symbionts Photorhabdus and Xenorhabdus.</title>
        <authorList>
            <person name="Tobias N.J."/>
            <person name="Wolff H."/>
            <person name="Djahanschiri B."/>
            <person name="Grundmann F."/>
            <person name="Kronenwerth M."/>
            <person name="Shi Y.M."/>
            <person name="Simonyi S."/>
            <person name="Grun P."/>
            <person name="Shapiro-Ilan D."/>
            <person name="Pidot S.J."/>
            <person name="Stinear T.P."/>
            <person name="Ebersberger I."/>
            <person name="Bode H.B."/>
        </authorList>
    </citation>
    <scope>NUCLEOTIDE SEQUENCE [LARGE SCALE GENOMIC DNA]</scope>
    <source>
        <strain evidence="1 2">DSM 17907</strain>
    </source>
</reference>
<gene>
    <name evidence="1" type="ORF">Xkoz_01927</name>
</gene>